<dbReference type="Proteomes" id="UP000054532">
    <property type="component" value="Unassembled WGS sequence"/>
</dbReference>
<proteinExistence type="predicted"/>
<protein>
    <submittedName>
        <fullName evidence="2">Uncharacterized protein</fullName>
    </submittedName>
</protein>
<evidence type="ECO:0000313" key="1">
    <source>
        <dbReference type="EMBL" id="ETL81192.1"/>
    </source>
</evidence>
<reference evidence="1" key="1">
    <citation type="submission" date="2013-11" db="EMBL/GenBank/DDBJ databases">
        <title>The Genome Sequence of Phytophthora parasitica CHvinca01.</title>
        <authorList>
            <consortium name="The Broad Institute Genomics Platform"/>
            <person name="Russ C."/>
            <person name="Tyler B."/>
            <person name="Panabieres F."/>
            <person name="Shan W."/>
            <person name="Tripathy S."/>
            <person name="Grunwald N."/>
            <person name="Machado M."/>
            <person name="Johnson C.S."/>
            <person name="Arredondo F."/>
            <person name="Hong C."/>
            <person name="Coffey M."/>
            <person name="Young S.K."/>
            <person name="Zeng Q."/>
            <person name="Gargeya S."/>
            <person name="Fitzgerald M."/>
            <person name="Abouelleil A."/>
            <person name="Alvarado L."/>
            <person name="Chapman S.B."/>
            <person name="Gainer-Dewar J."/>
            <person name="Goldberg J."/>
            <person name="Griggs A."/>
            <person name="Gujja S."/>
            <person name="Hansen M."/>
            <person name="Howarth C."/>
            <person name="Imamovic A."/>
            <person name="Ireland A."/>
            <person name="Larimer J."/>
            <person name="McCowan C."/>
            <person name="Murphy C."/>
            <person name="Pearson M."/>
            <person name="Poon T.W."/>
            <person name="Priest M."/>
            <person name="Roberts A."/>
            <person name="Saif S."/>
            <person name="Shea T."/>
            <person name="Sykes S."/>
            <person name="Wortman J."/>
            <person name="Nusbaum C."/>
            <person name="Birren B."/>
        </authorList>
    </citation>
    <scope>NUCLEOTIDE SEQUENCE [LARGE SCALE GENOMIC DNA]</scope>
    <source>
        <strain evidence="1">CHvinca01</strain>
    </source>
</reference>
<dbReference type="AlphaFoldDB" id="W2MFX4"/>
<reference evidence="2" key="2">
    <citation type="submission" date="2013-11" db="EMBL/GenBank/DDBJ databases">
        <title>The Genome Sequence of Phytophthora parasitica IAC_01/95.</title>
        <authorList>
            <consortium name="The Broad Institute Genomics Platform"/>
            <person name="Russ C."/>
            <person name="Tyler B."/>
            <person name="Panabieres F."/>
            <person name="Shan W."/>
            <person name="Tripathy S."/>
            <person name="Grunwald N."/>
            <person name="Machado M."/>
            <person name="Johnson C.S."/>
            <person name="Arredondo F."/>
            <person name="Hong C."/>
            <person name="Coffey M."/>
            <person name="Young S.K."/>
            <person name="Zeng Q."/>
            <person name="Gargeya S."/>
            <person name="Fitzgerald M."/>
            <person name="Abouelleil A."/>
            <person name="Alvarado L."/>
            <person name="Chapman S.B."/>
            <person name="Gainer-Dewar J."/>
            <person name="Goldberg J."/>
            <person name="Griggs A."/>
            <person name="Gujja S."/>
            <person name="Hansen M."/>
            <person name="Howarth C."/>
            <person name="Imamovic A."/>
            <person name="Ireland A."/>
            <person name="Larimer J."/>
            <person name="McCowan C."/>
            <person name="Murphy C."/>
            <person name="Pearson M."/>
            <person name="Poon T.W."/>
            <person name="Priest M."/>
            <person name="Roberts A."/>
            <person name="Saif S."/>
            <person name="Shea T."/>
            <person name="Sykes S."/>
            <person name="Wortman J."/>
            <person name="Nusbaum C."/>
            <person name="Birren B."/>
        </authorList>
    </citation>
    <scope>NUCLEOTIDE SEQUENCE [LARGE SCALE GENOMIC DNA]</scope>
    <source>
        <strain evidence="2">IAC_01/95</strain>
    </source>
</reference>
<dbReference type="Proteomes" id="UP000054423">
    <property type="component" value="Unassembled WGS sequence"/>
</dbReference>
<dbReference type="EMBL" id="KI695779">
    <property type="protein sequence ID" value="ETM34394.1"/>
    <property type="molecule type" value="Genomic_DNA"/>
</dbReference>
<organism evidence="2">
    <name type="scientific">Phytophthora nicotianae</name>
    <name type="common">Potato buckeye rot agent</name>
    <name type="synonym">Phytophthora parasitica</name>
    <dbReference type="NCBI Taxonomy" id="4792"/>
    <lineage>
        <taxon>Eukaryota</taxon>
        <taxon>Sar</taxon>
        <taxon>Stramenopiles</taxon>
        <taxon>Oomycota</taxon>
        <taxon>Peronosporomycetes</taxon>
        <taxon>Peronosporales</taxon>
        <taxon>Peronosporaceae</taxon>
        <taxon>Phytophthora</taxon>
    </lineage>
</organism>
<evidence type="ECO:0000313" key="2">
    <source>
        <dbReference type="EMBL" id="ETM34394.1"/>
    </source>
</evidence>
<dbReference type="EMBL" id="KI682542">
    <property type="protein sequence ID" value="ETL81192.1"/>
    <property type="molecule type" value="Genomic_DNA"/>
</dbReference>
<gene>
    <name evidence="2" type="ORF">L914_18510</name>
    <name evidence="1" type="ORF">L917_18423</name>
</gene>
<name>W2MFX4_PHYNI</name>
<accession>W2MFX4</accession>
<sequence>MAEVGFMFKIRDKVAAGLTPSFASSMIDSLTLTPIVAFVPTQREIVVHMPLEGRFV</sequence>